<name>A0A806JZI5_9BACT</name>
<dbReference type="InterPro" id="IPR029039">
    <property type="entry name" value="Flavoprotein-like_sf"/>
</dbReference>
<accession>A0A806JZI5</accession>
<dbReference type="Gene3D" id="3.40.50.360">
    <property type="match status" value="1"/>
</dbReference>
<dbReference type="EMBL" id="JQ844202">
    <property type="protein sequence ID" value="AGS52598.1"/>
    <property type="molecule type" value="Genomic_DNA"/>
</dbReference>
<proteinExistence type="predicted"/>
<dbReference type="AlphaFoldDB" id="A0A806JZI5"/>
<reference evidence="1" key="1">
    <citation type="submission" date="2012-03" db="EMBL/GenBank/DDBJ databases">
        <title>Functional metagenomics reveals considerable lignocellulase gene clusters in the gut microbiome of a wood-feeding higher termite.</title>
        <authorList>
            <person name="Liu N."/>
        </authorList>
    </citation>
    <scope>NUCLEOTIDE SEQUENCE</scope>
</reference>
<protein>
    <submittedName>
        <fullName evidence="1">Uncharacterized protein</fullName>
    </submittedName>
</protein>
<evidence type="ECO:0000313" key="1">
    <source>
        <dbReference type="EMBL" id="AGS52598.1"/>
    </source>
</evidence>
<organism evidence="1">
    <name type="scientific">uncultured bacterium contig00042</name>
    <dbReference type="NCBI Taxonomy" id="1181529"/>
    <lineage>
        <taxon>Bacteria</taxon>
        <taxon>environmental samples</taxon>
    </lineage>
</organism>
<sequence length="136" mass="15008">MRIAIVSAPAQRSNEPPDYVRSLAKGMESMGHRVDILDVWTEDGYKLPAYEYIAIAAEPVSFFSGKINDKIPKMLATGSSISGKKSAAFVKKNGLFCNKAMSTLMRMMEKEGMVINWFDFLLNPVQAEALGKRIGA</sequence>